<dbReference type="Proteomes" id="UP000320421">
    <property type="component" value="Chromosome"/>
</dbReference>
<evidence type="ECO:0000313" key="1">
    <source>
        <dbReference type="EMBL" id="QDT23052.1"/>
    </source>
</evidence>
<accession>A0A517PUK4</accession>
<dbReference type="Gene3D" id="2.60.120.430">
    <property type="entry name" value="Galactose-binding lectin"/>
    <property type="match status" value="1"/>
</dbReference>
<dbReference type="AlphaFoldDB" id="A0A517PUK4"/>
<organism evidence="1 2">
    <name type="scientific">Gimesia chilikensis</name>
    <dbReference type="NCBI Taxonomy" id="2605989"/>
    <lineage>
        <taxon>Bacteria</taxon>
        <taxon>Pseudomonadati</taxon>
        <taxon>Planctomycetota</taxon>
        <taxon>Planctomycetia</taxon>
        <taxon>Planctomycetales</taxon>
        <taxon>Planctomycetaceae</taxon>
        <taxon>Gimesia</taxon>
    </lineage>
</organism>
<evidence type="ECO:0000313" key="2">
    <source>
        <dbReference type="Proteomes" id="UP000320421"/>
    </source>
</evidence>
<gene>
    <name evidence="1" type="ORF">HG66A1_48650</name>
</gene>
<name>A0A517PUK4_9PLAN</name>
<keyword evidence="2" id="KW-1185">Reference proteome</keyword>
<sequence length="245" mass="26791">MRVSDKTSYEQGIEIVLKSKNFRKVLFLIGFMGIAFPAQDVLAQGSSKKGNVKQLNIQADKLRDSFIRQSADIARKYSDAGDYEKSKEMLESILSIKKDVPGVKAMIDQLDEKMISSNSADFEIDAARNWSGPAGLVAKGRSIRIQATGTYDLITDIKTGVEGLPEKNPMKELAPGVPVGALMGVVLSQEKGKPKMGKPFKIGEKVEFTPKDDGVLMIGLNLPPGHQSKGKVKVRISGYFRRSSN</sequence>
<reference evidence="1 2" key="1">
    <citation type="submission" date="2019-02" db="EMBL/GenBank/DDBJ databases">
        <title>Deep-cultivation of Planctomycetes and their phenomic and genomic characterization uncovers novel biology.</title>
        <authorList>
            <person name="Wiegand S."/>
            <person name="Jogler M."/>
            <person name="Boedeker C."/>
            <person name="Pinto D."/>
            <person name="Vollmers J."/>
            <person name="Rivas-Marin E."/>
            <person name="Kohn T."/>
            <person name="Peeters S.H."/>
            <person name="Heuer A."/>
            <person name="Rast P."/>
            <person name="Oberbeckmann S."/>
            <person name="Bunk B."/>
            <person name="Jeske O."/>
            <person name="Meyerdierks A."/>
            <person name="Storesund J.E."/>
            <person name="Kallscheuer N."/>
            <person name="Luecker S."/>
            <person name="Lage O.M."/>
            <person name="Pohl T."/>
            <person name="Merkel B.J."/>
            <person name="Hornburger P."/>
            <person name="Mueller R.-W."/>
            <person name="Bruemmer F."/>
            <person name="Labrenz M."/>
            <person name="Spormann A.M."/>
            <person name="Op den Camp H."/>
            <person name="Overmann J."/>
            <person name="Amann R."/>
            <person name="Jetten M.S.M."/>
            <person name="Mascher T."/>
            <person name="Medema M.H."/>
            <person name="Devos D.P."/>
            <person name="Kaster A.-K."/>
            <person name="Ovreas L."/>
            <person name="Rohde M."/>
            <person name="Galperin M.Y."/>
            <person name="Jogler C."/>
        </authorList>
    </citation>
    <scope>NUCLEOTIDE SEQUENCE [LARGE SCALE GENOMIC DNA]</scope>
    <source>
        <strain evidence="1 2">HG66A1</strain>
    </source>
</reference>
<dbReference type="EMBL" id="CP036266">
    <property type="protein sequence ID" value="QDT23052.1"/>
    <property type="molecule type" value="Genomic_DNA"/>
</dbReference>
<proteinExistence type="predicted"/>
<protein>
    <submittedName>
        <fullName evidence="1">Uncharacterized protein</fullName>
    </submittedName>
</protein>